<keyword evidence="7" id="KW-0675">Receptor</keyword>
<dbReference type="AlphaFoldDB" id="A0A9Q0U9L6"/>
<reference evidence="7" key="1">
    <citation type="submission" date="2022-11" db="EMBL/GenBank/DDBJ databases">
        <authorList>
            <person name="Hyden B.L."/>
            <person name="Feng K."/>
            <person name="Yates T."/>
            <person name="Jawdy S."/>
            <person name="Smart L.B."/>
            <person name="Muchero W."/>
        </authorList>
    </citation>
    <scope>NUCLEOTIDE SEQUENCE</scope>
    <source>
        <tissue evidence="7">Shoot tip</tissue>
    </source>
</reference>
<comment type="subcellular location">
    <subcellularLocation>
        <location evidence="1">Endoplasmic reticulum membrane</location>
    </subcellularLocation>
</comment>
<accession>A0A9Q0U9L6</accession>
<keyword evidence="8" id="KW-1185">Reference proteome</keyword>
<evidence type="ECO:0000256" key="6">
    <source>
        <dbReference type="ARBA" id="ARBA00023136"/>
    </source>
</evidence>
<sequence>MGNQQGWAALEFTVRLVQVSNGRGEHMGLAFANRRVLLKTEFSSRSLTVLSGRVTEWSDRKIGYFILKASTSRVHSNWAASAVQLDPTTWILEYESSLTLDNSMLFSAVAGSSNTECHEL</sequence>
<evidence type="ECO:0000313" key="7">
    <source>
        <dbReference type="EMBL" id="KAJ6726001.1"/>
    </source>
</evidence>
<dbReference type="PANTHER" id="PTHR10868:SF1">
    <property type="entry name" value="SIGMA NON-OPIOID INTRACELLULAR RECEPTOR 1"/>
    <property type="match status" value="1"/>
</dbReference>
<proteinExistence type="inferred from homology"/>
<keyword evidence="4" id="KW-0256">Endoplasmic reticulum</keyword>
<dbReference type="InterPro" id="IPR006716">
    <property type="entry name" value="ERG2_sigma1_rcpt-like"/>
</dbReference>
<evidence type="ECO:0000256" key="3">
    <source>
        <dbReference type="ARBA" id="ARBA00022692"/>
    </source>
</evidence>
<name>A0A9Q0U9L6_SALPP</name>
<comment type="caution">
    <text evidence="7">The sequence shown here is derived from an EMBL/GenBank/DDBJ whole genome shotgun (WGS) entry which is preliminary data.</text>
</comment>
<evidence type="ECO:0000256" key="2">
    <source>
        <dbReference type="ARBA" id="ARBA00007141"/>
    </source>
</evidence>
<dbReference type="GO" id="GO:0005789">
    <property type="term" value="C:endoplasmic reticulum membrane"/>
    <property type="evidence" value="ECO:0007669"/>
    <property type="project" value="UniProtKB-SubCell"/>
</dbReference>
<reference evidence="7" key="2">
    <citation type="journal article" date="2023" name="Int. J. Mol. Sci.">
        <title>De Novo Assembly and Annotation of 11 Diverse Shrub Willow (Salix) Genomes Reveals Novel Gene Organization in Sex-Linked Regions.</title>
        <authorList>
            <person name="Hyden B."/>
            <person name="Feng K."/>
            <person name="Yates T.B."/>
            <person name="Jawdy S."/>
            <person name="Cereghino C."/>
            <person name="Smart L.B."/>
            <person name="Muchero W."/>
        </authorList>
    </citation>
    <scope>NUCLEOTIDE SEQUENCE</scope>
    <source>
        <tissue evidence="7">Shoot tip</tissue>
    </source>
</reference>
<evidence type="ECO:0000313" key="8">
    <source>
        <dbReference type="Proteomes" id="UP001151532"/>
    </source>
</evidence>
<organism evidence="7 8">
    <name type="scientific">Salix purpurea</name>
    <name type="common">Purple osier willow</name>
    <dbReference type="NCBI Taxonomy" id="77065"/>
    <lineage>
        <taxon>Eukaryota</taxon>
        <taxon>Viridiplantae</taxon>
        <taxon>Streptophyta</taxon>
        <taxon>Embryophyta</taxon>
        <taxon>Tracheophyta</taxon>
        <taxon>Spermatophyta</taxon>
        <taxon>Magnoliopsida</taxon>
        <taxon>eudicotyledons</taxon>
        <taxon>Gunneridae</taxon>
        <taxon>Pentapetalae</taxon>
        <taxon>rosids</taxon>
        <taxon>fabids</taxon>
        <taxon>Malpighiales</taxon>
        <taxon>Salicaceae</taxon>
        <taxon>Saliceae</taxon>
        <taxon>Salix</taxon>
    </lineage>
</organism>
<evidence type="ECO:0000256" key="4">
    <source>
        <dbReference type="ARBA" id="ARBA00022824"/>
    </source>
</evidence>
<keyword evidence="5" id="KW-1133">Transmembrane helix</keyword>
<dbReference type="Proteomes" id="UP001151532">
    <property type="component" value="Chromosome 8"/>
</dbReference>
<gene>
    <name evidence="7" type="ORF">OIU79_004207</name>
</gene>
<evidence type="ECO:0000256" key="5">
    <source>
        <dbReference type="ARBA" id="ARBA00022989"/>
    </source>
</evidence>
<evidence type="ECO:0000256" key="1">
    <source>
        <dbReference type="ARBA" id="ARBA00004586"/>
    </source>
</evidence>
<keyword evidence="6" id="KW-0472">Membrane</keyword>
<dbReference type="OrthoDB" id="347124at2759"/>
<dbReference type="EMBL" id="JAPFFK010000013">
    <property type="protein sequence ID" value="KAJ6726001.1"/>
    <property type="molecule type" value="Genomic_DNA"/>
</dbReference>
<comment type="similarity">
    <text evidence="2">Belongs to the ERG2 family.</text>
</comment>
<protein>
    <submittedName>
        <fullName evidence="7">SIGMA 1-TYPE OPIOID RECEPTOR-RELATED</fullName>
    </submittedName>
</protein>
<dbReference type="PANTHER" id="PTHR10868">
    <property type="entry name" value="SIGMA 1-TYPE OPIOID RECEPTOR-RELATED"/>
    <property type="match status" value="1"/>
</dbReference>
<keyword evidence="3" id="KW-0812">Transmembrane</keyword>